<feature type="transmembrane region" description="Helical" evidence="1">
    <location>
        <begin position="168"/>
        <end position="188"/>
    </location>
</feature>
<accession>A0A1G6GV98</accession>
<evidence type="ECO:0000256" key="1">
    <source>
        <dbReference type="SAM" id="Phobius"/>
    </source>
</evidence>
<keyword evidence="3" id="KW-1185">Reference proteome</keyword>
<evidence type="ECO:0000313" key="2">
    <source>
        <dbReference type="EMBL" id="SDB85942.1"/>
    </source>
</evidence>
<proteinExistence type="predicted"/>
<feature type="transmembrane region" description="Helical" evidence="1">
    <location>
        <begin position="200"/>
        <end position="218"/>
    </location>
</feature>
<dbReference type="STRING" id="1464122.SAMN05421737_10261"/>
<sequence length="232" mass="26735">MGVVLRLVVAEFRMTPVWGYVVTCLLAVTIGTLSVVVYGIGEPFIFNMAFLYPLFICMSFLIMKHTGYRSKNRGLPIWHIYPSFAIKTTSLYWSRVISQLCFILLFHTVCFVVAAIVWRMMNVSLPDVSWSSLIISWLILNGMMFLSYGRNDLCIAHTWVDYLKHFTFVAVFVTIILMIGFHTNIWMFEMLFLSVARFPVATPVILALLLVLMLLVGLRRMKSLLKKRDIRA</sequence>
<dbReference type="AlphaFoldDB" id="A0A1G6GV98"/>
<keyword evidence="1" id="KW-0472">Membrane</keyword>
<feature type="transmembrane region" description="Helical" evidence="1">
    <location>
        <begin position="44"/>
        <end position="63"/>
    </location>
</feature>
<organism evidence="2 3">
    <name type="scientific">Shouchella lonarensis</name>
    <dbReference type="NCBI Taxonomy" id="1464122"/>
    <lineage>
        <taxon>Bacteria</taxon>
        <taxon>Bacillati</taxon>
        <taxon>Bacillota</taxon>
        <taxon>Bacilli</taxon>
        <taxon>Bacillales</taxon>
        <taxon>Bacillaceae</taxon>
        <taxon>Shouchella</taxon>
    </lineage>
</organism>
<name>A0A1G6GV98_9BACI</name>
<keyword evidence="1" id="KW-1133">Transmembrane helix</keyword>
<feature type="transmembrane region" description="Helical" evidence="1">
    <location>
        <begin position="130"/>
        <end position="148"/>
    </location>
</feature>
<dbReference type="Proteomes" id="UP000242662">
    <property type="component" value="Unassembled WGS sequence"/>
</dbReference>
<gene>
    <name evidence="2" type="ORF">SAMN05421737_10261</name>
</gene>
<dbReference type="EMBL" id="FMYM01000002">
    <property type="protein sequence ID" value="SDB85942.1"/>
    <property type="molecule type" value="Genomic_DNA"/>
</dbReference>
<keyword evidence="1" id="KW-0812">Transmembrane</keyword>
<reference evidence="3" key="1">
    <citation type="submission" date="2016-09" db="EMBL/GenBank/DDBJ databases">
        <authorList>
            <person name="Varghese N."/>
            <person name="Submissions S."/>
        </authorList>
    </citation>
    <scope>NUCLEOTIDE SEQUENCE [LARGE SCALE GENOMIC DNA]</scope>
    <source>
        <strain evidence="3">25nlg</strain>
    </source>
</reference>
<feature type="transmembrane region" description="Helical" evidence="1">
    <location>
        <begin position="17"/>
        <end position="38"/>
    </location>
</feature>
<feature type="transmembrane region" description="Helical" evidence="1">
    <location>
        <begin position="96"/>
        <end position="118"/>
    </location>
</feature>
<protein>
    <submittedName>
        <fullName evidence="2">Uncharacterized protein</fullName>
    </submittedName>
</protein>
<evidence type="ECO:0000313" key="3">
    <source>
        <dbReference type="Proteomes" id="UP000242662"/>
    </source>
</evidence>
<dbReference type="RefSeq" id="WP_090774644.1">
    <property type="nucleotide sequence ID" value="NZ_FMYM01000002.1"/>
</dbReference>